<dbReference type="PANTHER" id="PTHR10642:SF26">
    <property type="entry name" value="RIBONUCLEASE H1"/>
    <property type="match status" value="1"/>
</dbReference>
<dbReference type="SUPFAM" id="SSF53098">
    <property type="entry name" value="Ribonuclease H-like"/>
    <property type="match status" value="1"/>
</dbReference>
<dbReference type="NCBIfam" id="NF001236">
    <property type="entry name" value="PRK00203.1"/>
    <property type="match status" value="1"/>
</dbReference>
<dbReference type="RefSeq" id="WP_093393212.1">
    <property type="nucleotide sequence ID" value="NZ_FOUU01000001.1"/>
</dbReference>
<evidence type="ECO:0000256" key="5">
    <source>
        <dbReference type="ARBA" id="ARBA00012180"/>
    </source>
</evidence>
<accession>A0A1I4RAP4</accession>
<protein>
    <recommendedName>
        <fullName evidence="5 11">Ribonuclease H</fullName>
        <shortName evidence="11">RNase H</shortName>
        <ecNumber evidence="5 11">3.1.26.4</ecNumber>
    </recommendedName>
</protein>
<dbReference type="EC" id="3.1.26.4" evidence="5 11"/>
<name>A0A1I4RAP4_9BACT</name>
<dbReference type="STRING" id="39841.SAMN05660836_00495"/>
<dbReference type="GO" id="GO:0043137">
    <property type="term" value="P:DNA replication, removal of RNA primer"/>
    <property type="evidence" value="ECO:0007669"/>
    <property type="project" value="TreeGrafter"/>
</dbReference>
<dbReference type="Pfam" id="PF00075">
    <property type="entry name" value="RNase_H"/>
    <property type="match status" value="1"/>
</dbReference>
<dbReference type="GO" id="GO:0004523">
    <property type="term" value="F:RNA-DNA hybrid ribonuclease activity"/>
    <property type="evidence" value="ECO:0007669"/>
    <property type="project" value="UniProtKB-UniRule"/>
</dbReference>
<dbReference type="InterPro" id="IPR050092">
    <property type="entry name" value="RNase_H"/>
</dbReference>
<dbReference type="InterPro" id="IPR012337">
    <property type="entry name" value="RNaseH-like_sf"/>
</dbReference>
<evidence type="ECO:0000259" key="12">
    <source>
        <dbReference type="PROSITE" id="PS50879"/>
    </source>
</evidence>
<evidence type="ECO:0000256" key="3">
    <source>
        <dbReference type="ARBA" id="ARBA00005300"/>
    </source>
</evidence>
<evidence type="ECO:0000256" key="8">
    <source>
        <dbReference type="ARBA" id="ARBA00022759"/>
    </source>
</evidence>
<dbReference type="GO" id="GO:0003676">
    <property type="term" value="F:nucleic acid binding"/>
    <property type="evidence" value="ECO:0007669"/>
    <property type="project" value="InterPro"/>
</dbReference>
<evidence type="ECO:0000313" key="13">
    <source>
        <dbReference type="EMBL" id="SFM49040.1"/>
    </source>
</evidence>
<dbReference type="PROSITE" id="PS50879">
    <property type="entry name" value="RNASE_H_1"/>
    <property type="match status" value="1"/>
</dbReference>
<evidence type="ECO:0000256" key="6">
    <source>
        <dbReference type="ARBA" id="ARBA00022722"/>
    </source>
</evidence>
<evidence type="ECO:0000256" key="7">
    <source>
        <dbReference type="ARBA" id="ARBA00022723"/>
    </source>
</evidence>
<dbReference type="GO" id="GO:0000287">
    <property type="term" value="F:magnesium ion binding"/>
    <property type="evidence" value="ECO:0007669"/>
    <property type="project" value="UniProtKB-UniRule"/>
</dbReference>
<evidence type="ECO:0000256" key="2">
    <source>
        <dbReference type="ARBA" id="ARBA00004065"/>
    </source>
</evidence>
<dbReference type="FunFam" id="3.30.420.10:FF:000089">
    <property type="entry name" value="Ribonuclease H"/>
    <property type="match status" value="1"/>
</dbReference>
<evidence type="ECO:0000256" key="9">
    <source>
        <dbReference type="ARBA" id="ARBA00022801"/>
    </source>
</evidence>
<feature type="binding site" evidence="11">
    <location>
        <position position="48"/>
    </location>
    <ligand>
        <name>Mg(2+)</name>
        <dbReference type="ChEBI" id="CHEBI:18420"/>
        <label>1</label>
    </ligand>
</feature>
<dbReference type="CDD" id="cd09278">
    <property type="entry name" value="RNase_HI_prokaryote_like"/>
    <property type="match status" value="1"/>
</dbReference>
<feature type="binding site" evidence="11">
    <location>
        <position position="70"/>
    </location>
    <ligand>
        <name>Mg(2+)</name>
        <dbReference type="ChEBI" id="CHEBI:18420"/>
        <label>1</label>
    </ligand>
</feature>
<feature type="binding site" evidence="11">
    <location>
        <position position="10"/>
    </location>
    <ligand>
        <name>Mg(2+)</name>
        <dbReference type="ChEBI" id="CHEBI:18420"/>
        <label>1</label>
    </ligand>
</feature>
<comment type="subcellular location">
    <subcellularLocation>
        <location evidence="11">Cytoplasm</location>
    </subcellularLocation>
</comment>
<dbReference type="InterPro" id="IPR002156">
    <property type="entry name" value="RNaseH_domain"/>
</dbReference>
<comment type="cofactor">
    <cofactor evidence="11">
        <name>Mg(2+)</name>
        <dbReference type="ChEBI" id="CHEBI:18420"/>
    </cofactor>
    <text evidence="11">Binds 1 Mg(2+) ion per subunit. May bind a second metal ion at a regulatory site, or after substrate binding.</text>
</comment>
<dbReference type="AlphaFoldDB" id="A0A1I4RAP4"/>
<dbReference type="GO" id="GO:0005737">
    <property type="term" value="C:cytoplasm"/>
    <property type="evidence" value="ECO:0007669"/>
    <property type="project" value="UniProtKB-SubCell"/>
</dbReference>
<keyword evidence="9 11" id="KW-0378">Hydrolase</keyword>
<comment type="catalytic activity">
    <reaction evidence="1 11">
        <text>Endonucleolytic cleavage to 5'-phosphomonoester.</text>
        <dbReference type="EC" id="3.1.26.4"/>
    </reaction>
</comment>
<keyword evidence="10 11" id="KW-0460">Magnesium</keyword>
<dbReference type="HAMAP" id="MF_00042">
    <property type="entry name" value="RNase_H"/>
    <property type="match status" value="1"/>
</dbReference>
<proteinExistence type="inferred from homology"/>
<dbReference type="OrthoDB" id="7845843at2"/>
<keyword evidence="8 11" id="KW-0255">Endonuclease</keyword>
<comment type="subunit">
    <text evidence="4 11">Monomer.</text>
</comment>
<gene>
    <name evidence="11" type="primary">rnhA</name>
    <name evidence="13" type="ORF">SAMN05660836_00495</name>
</gene>
<evidence type="ECO:0000256" key="10">
    <source>
        <dbReference type="ARBA" id="ARBA00022842"/>
    </source>
</evidence>
<organism evidence="13 14">
    <name type="scientific">Thermodesulforhabdus norvegica</name>
    <dbReference type="NCBI Taxonomy" id="39841"/>
    <lineage>
        <taxon>Bacteria</taxon>
        <taxon>Pseudomonadati</taxon>
        <taxon>Thermodesulfobacteriota</taxon>
        <taxon>Syntrophobacteria</taxon>
        <taxon>Syntrophobacterales</taxon>
        <taxon>Thermodesulforhabdaceae</taxon>
        <taxon>Thermodesulforhabdus</taxon>
    </lineage>
</organism>
<comment type="similarity">
    <text evidence="3 11">Belongs to the RNase H family.</text>
</comment>
<keyword evidence="7 11" id="KW-0479">Metal-binding</keyword>
<feature type="domain" description="RNase H type-1" evidence="12">
    <location>
        <begin position="1"/>
        <end position="142"/>
    </location>
</feature>
<feature type="binding site" evidence="11">
    <location>
        <position position="10"/>
    </location>
    <ligand>
        <name>Mg(2+)</name>
        <dbReference type="ChEBI" id="CHEBI:18420"/>
        <label>2</label>
    </ligand>
</feature>
<dbReference type="Proteomes" id="UP000199611">
    <property type="component" value="Unassembled WGS sequence"/>
</dbReference>
<sequence length="148" mass="16818">MGKEVVIFTDGACSGNPGPGAWAAILKYGEHEKILAGFEPLTTNNRMEMAAVVHALKALKEPCRVTVHTDSQYLKNGITRWIHRWRQSGWITSEKTPVKNRDLWEELDVLSKAHSVTWVWLKGHSGHRDNERCDRIARNFIKLCNNAV</sequence>
<reference evidence="13 14" key="1">
    <citation type="submission" date="2016-10" db="EMBL/GenBank/DDBJ databases">
        <authorList>
            <person name="de Groot N.N."/>
        </authorList>
    </citation>
    <scope>NUCLEOTIDE SEQUENCE [LARGE SCALE GENOMIC DNA]</scope>
    <source>
        <strain evidence="13 14">DSM 9990</strain>
    </source>
</reference>
<dbReference type="EMBL" id="FOUU01000001">
    <property type="protein sequence ID" value="SFM49040.1"/>
    <property type="molecule type" value="Genomic_DNA"/>
</dbReference>
<dbReference type="InterPro" id="IPR022892">
    <property type="entry name" value="RNaseHI"/>
</dbReference>
<dbReference type="Gene3D" id="3.30.420.10">
    <property type="entry name" value="Ribonuclease H-like superfamily/Ribonuclease H"/>
    <property type="match status" value="1"/>
</dbReference>
<keyword evidence="6 11" id="KW-0540">Nuclease</keyword>
<keyword evidence="14" id="KW-1185">Reference proteome</keyword>
<keyword evidence="11" id="KW-0963">Cytoplasm</keyword>
<evidence type="ECO:0000256" key="4">
    <source>
        <dbReference type="ARBA" id="ARBA00011245"/>
    </source>
</evidence>
<evidence type="ECO:0000313" key="14">
    <source>
        <dbReference type="Proteomes" id="UP000199611"/>
    </source>
</evidence>
<evidence type="ECO:0000256" key="1">
    <source>
        <dbReference type="ARBA" id="ARBA00000077"/>
    </source>
</evidence>
<comment type="function">
    <text evidence="2 11">Endonuclease that specifically degrades the RNA of RNA-DNA hybrids.</text>
</comment>
<dbReference type="InterPro" id="IPR036397">
    <property type="entry name" value="RNaseH_sf"/>
</dbReference>
<feature type="binding site" evidence="11">
    <location>
        <position position="134"/>
    </location>
    <ligand>
        <name>Mg(2+)</name>
        <dbReference type="ChEBI" id="CHEBI:18420"/>
        <label>2</label>
    </ligand>
</feature>
<evidence type="ECO:0000256" key="11">
    <source>
        <dbReference type="HAMAP-Rule" id="MF_00042"/>
    </source>
</evidence>
<dbReference type="PANTHER" id="PTHR10642">
    <property type="entry name" value="RIBONUCLEASE H1"/>
    <property type="match status" value="1"/>
</dbReference>